<feature type="domain" description="TFIID subunit TAF5 NTD2" evidence="4">
    <location>
        <begin position="141"/>
        <end position="275"/>
    </location>
</feature>
<reference evidence="5 6" key="1">
    <citation type="journal article" date="2018" name="New Phytol.">
        <title>Phylogenomics of Endogonaceae and evolution of mycorrhizas within Mucoromycota.</title>
        <authorList>
            <person name="Chang Y."/>
            <person name="Desiro A."/>
            <person name="Na H."/>
            <person name="Sandor L."/>
            <person name="Lipzen A."/>
            <person name="Clum A."/>
            <person name="Barry K."/>
            <person name="Grigoriev I.V."/>
            <person name="Martin F.M."/>
            <person name="Stajich J.E."/>
            <person name="Smith M.E."/>
            <person name="Bonito G."/>
            <person name="Spatafora J.W."/>
        </authorList>
    </citation>
    <scope>NUCLEOTIDE SEQUENCE [LARGE SCALE GENOMIC DNA]</scope>
    <source>
        <strain evidence="5 6">GMNB39</strain>
    </source>
</reference>
<evidence type="ECO:0000256" key="3">
    <source>
        <dbReference type="PROSITE-ProRule" id="PRU00221"/>
    </source>
</evidence>
<dbReference type="InterPro" id="IPR037264">
    <property type="entry name" value="TFIID_NTD2_sf"/>
</dbReference>
<dbReference type="InterPro" id="IPR036322">
    <property type="entry name" value="WD40_repeat_dom_sf"/>
</dbReference>
<evidence type="ECO:0000259" key="4">
    <source>
        <dbReference type="Pfam" id="PF04494"/>
    </source>
</evidence>
<dbReference type="Gene3D" id="2.130.10.10">
    <property type="entry name" value="YVTN repeat-like/Quinoprotein amine dehydrogenase"/>
    <property type="match status" value="1"/>
</dbReference>
<dbReference type="Gene3D" id="1.25.40.500">
    <property type="entry name" value="TFIID subunit TAF5, NTD2 domain"/>
    <property type="match status" value="1"/>
</dbReference>
<dbReference type="CDD" id="cd08044">
    <property type="entry name" value="TAF5_NTD2"/>
    <property type="match status" value="1"/>
</dbReference>
<evidence type="ECO:0000313" key="5">
    <source>
        <dbReference type="EMBL" id="RUP30964.1"/>
    </source>
</evidence>
<organism evidence="5 6">
    <name type="scientific">Jimgerdemannia flammicorona</name>
    <dbReference type="NCBI Taxonomy" id="994334"/>
    <lineage>
        <taxon>Eukaryota</taxon>
        <taxon>Fungi</taxon>
        <taxon>Fungi incertae sedis</taxon>
        <taxon>Mucoromycota</taxon>
        <taxon>Mucoromycotina</taxon>
        <taxon>Endogonomycetes</taxon>
        <taxon>Endogonales</taxon>
        <taxon>Endogonaceae</taxon>
        <taxon>Jimgerdemannia</taxon>
    </lineage>
</organism>
<dbReference type="EMBL" id="RBNI01013467">
    <property type="protein sequence ID" value="RUP30964.1"/>
    <property type="molecule type" value="Genomic_DNA"/>
</dbReference>
<dbReference type="GO" id="GO:0005669">
    <property type="term" value="C:transcription factor TFIID complex"/>
    <property type="evidence" value="ECO:0007669"/>
    <property type="project" value="TreeGrafter"/>
</dbReference>
<dbReference type="SUPFAM" id="SSF160897">
    <property type="entry name" value="Taf5 N-terminal domain-like"/>
    <property type="match status" value="1"/>
</dbReference>
<dbReference type="InterPro" id="IPR007582">
    <property type="entry name" value="TFIID_NTD2"/>
</dbReference>
<dbReference type="GO" id="GO:0006367">
    <property type="term" value="P:transcription initiation at RNA polymerase II promoter"/>
    <property type="evidence" value="ECO:0007669"/>
    <property type="project" value="TreeGrafter"/>
</dbReference>
<keyword evidence="2" id="KW-0539">Nucleus</keyword>
<dbReference type="Proteomes" id="UP000268093">
    <property type="component" value="Unassembled WGS sequence"/>
</dbReference>
<dbReference type="InterPro" id="IPR001680">
    <property type="entry name" value="WD40_rpt"/>
</dbReference>
<dbReference type="InterPro" id="IPR015943">
    <property type="entry name" value="WD40/YVTN_repeat-like_dom_sf"/>
</dbReference>
<dbReference type="SUPFAM" id="SSF50978">
    <property type="entry name" value="WD40 repeat-like"/>
    <property type="match status" value="1"/>
</dbReference>
<comment type="caution">
    <text evidence="5">The sequence shown here is derived from an EMBL/GenBank/DDBJ whole genome shotgun (WGS) entry which is preliminary data.</text>
</comment>
<keyword evidence="3" id="KW-0853">WD repeat</keyword>
<evidence type="ECO:0000313" key="6">
    <source>
        <dbReference type="Proteomes" id="UP000268093"/>
    </source>
</evidence>
<protein>
    <submittedName>
        <fullName evidence="5">WD40 associated region in TFIID subunit-domain-containing protein</fullName>
    </submittedName>
</protein>
<proteinExistence type="predicted"/>
<dbReference type="Pfam" id="PF04494">
    <property type="entry name" value="TFIID_NTD2"/>
    <property type="match status" value="1"/>
</dbReference>
<comment type="subcellular location">
    <subcellularLocation>
        <location evidence="1">Nucleus</location>
    </subcellularLocation>
</comment>
<evidence type="ECO:0000256" key="1">
    <source>
        <dbReference type="ARBA" id="ARBA00004123"/>
    </source>
</evidence>
<feature type="repeat" description="WD" evidence="3">
    <location>
        <begin position="497"/>
        <end position="524"/>
    </location>
</feature>
<evidence type="ECO:0000256" key="2">
    <source>
        <dbReference type="ARBA" id="ARBA00023242"/>
    </source>
</evidence>
<sequence length="590" mass="66111">MIEMGSMVFTTTSHLRTTCPNFAVSRLHHSTCLLHTTNHNKPFFDHHPYTHSFSMASETNPSSSVPPVPITAAGVSGPPPNVNKVVIEYLRHKGFHQPEAILRQGANVQSLEDLASEFDSQKGDATMPGYVQYYTEAEAGSPEAYDVSYRMLREWIENSLDWYKASPNKVQSPSFISSFSPTIPILTHSPSTQLAHAARHFMTTYRSDHAELHTPDVARLATVTDAQHVRENELAQIYRTNKYNLRMSSVPWELFLNYLQDNRLMLMLRIVNQYLNIQVISAKTRKTAGLESDDVIGITGHRAQQLEAFNQQKVTLGQLPQEQPLRDEIEQSLKDEDARRAQAQGGDHPMNGDVSSSYLETFKRVKQEVGVESPAPGEIPLPPYAPLLRKLGSRGTDVQAEVDAIKDLRKRLALGPGSLPSVCCYTFHNSHDGLNCLSISEDTSLVAGGFSESYVKVWSLKGEKLRALKNNINPAHVNDLSDLNRLRERHGSEVKRLVGHSGPVFGVSFSHDNKYLISCSEDKTGSPPMEYDDIHESSCVQGPQLSRVGRRLWPVWVLLRDRVARQDRQAVELRSHLPVAHLRWAFVGRG</sequence>
<keyword evidence="6" id="KW-1185">Reference proteome</keyword>
<dbReference type="Pfam" id="PF00400">
    <property type="entry name" value="WD40"/>
    <property type="match status" value="2"/>
</dbReference>
<dbReference type="OrthoDB" id="10266330at2759"/>
<dbReference type="PANTHER" id="PTHR19879:SF1">
    <property type="entry name" value="CANNONBALL-RELATED"/>
    <property type="match status" value="1"/>
</dbReference>
<accession>A0A433BXB4</accession>
<name>A0A433BXB4_9FUNG</name>
<dbReference type="PROSITE" id="PS50082">
    <property type="entry name" value="WD_REPEATS_2"/>
    <property type="match status" value="1"/>
</dbReference>
<gene>
    <name evidence="5" type="ORF">BC936DRAFT_138623</name>
</gene>
<dbReference type="SMART" id="SM00320">
    <property type="entry name" value="WD40"/>
    <property type="match status" value="2"/>
</dbReference>
<dbReference type="PANTHER" id="PTHR19879">
    <property type="entry name" value="TRANSCRIPTION INITIATION FACTOR TFIID"/>
    <property type="match status" value="1"/>
</dbReference>
<dbReference type="AlphaFoldDB" id="A0A433BXB4"/>
<dbReference type="GO" id="GO:0016251">
    <property type="term" value="F:RNA polymerase II general transcription initiation factor activity"/>
    <property type="evidence" value="ECO:0007669"/>
    <property type="project" value="TreeGrafter"/>
</dbReference>